<feature type="compositionally biased region" description="Gly residues" evidence="2">
    <location>
        <begin position="229"/>
        <end position="241"/>
    </location>
</feature>
<dbReference type="Proteomes" id="UP001176960">
    <property type="component" value="Unassembled WGS sequence"/>
</dbReference>
<feature type="region of interest" description="Disordered" evidence="2">
    <location>
        <begin position="116"/>
        <end position="138"/>
    </location>
</feature>
<reference evidence="3" key="1">
    <citation type="submission" date="2023-03" db="EMBL/GenBank/DDBJ databases">
        <authorList>
            <person name="Cleenwerck I."/>
        </authorList>
    </citation>
    <scope>NUCLEOTIDE SEQUENCE</scope>
    <source>
        <strain evidence="3">LMG 32879</strain>
    </source>
</reference>
<evidence type="ECO:0000313" key="3">
    <source>
        <dbReference type="EMBL" id="CAI9120308.1"/>
    </source>
</evidence>
<gene>
    <name evidence="3" type="ORF">LMG32879_001140</name>
</gene>
<dbReference type="Pfam" id="PF09849">
    <property type="entry name" value="DUF2076"/>
    <property type="match status" value="1"/>
</dbReference>
<feature type="compositionally biased region" description="Low complexity" evidence="2">
    <location>
        <begin position="218"/>
        <end position="228"/>
    </location>
</feature>
<comment type="caution">
    <text evidence="3">The sequence shown here is derived from an EMBL/GenBank/DDBJ whole genome shotgun (WGS) entry which is preliminary data.</text>
</comment>
<evidence type="ECO:0000313" key="4">
    <source>
        <dbReference type="Proteomes" id="UP001176960"/>
    </source>
</evidence>
<organism evidence="3 4">
    <name type="scientific">Brytella acorum</name>
    <dbReference type="NCBI Taxonomy" id="2959299"/>
    <lineage>
        <taxon>Bacteria</taxon>
        <taxon>Pseudomonadati</taxon>
        <taxon>Pseudomonadota</taxon>
        <taxon>Alphaproteobacteria</taxon>
        <taxon>Acetobacterales</taxon>
        <taxon>Acetobacteraceae</taxon>
        <taxon>Brytella</taxon>
    </lineage>
</organism>
<feature type="coiled-coil region" evidence="1">
    <location>
        <begin position="71"/>
        <end position="98"/>
    </location>
</feature>
<name>A0AA35Y2Y9_9PROT</name>
<dbReference type="AlphaFoldDB" id="A0AA35Y2Y9"/>
<sequence length="241" mass="24395">MTNEERDLIARFLARVGGAASPGAFGGPAQAPASLPPIDPEADRFIAENFQKFPEARYRVTQMAVVQEVALAEAQNRIRQLQFELQQTQAQLAQTQQQRPASGGIFGGLFGGGAPRQQAALPPGWGQQPGYAAGPPPAYAPGVNPGMFQRGGTGFLGSALTTATGVAGGMLAANALESLFSGGHGQNAAGGFGGGETIVNNNYGDAAGSDPFAGDGTDAGSSFDAGSFGDDGGGGWDDNSF</sequence>
<evidence type="ECO:0000256" key="1">
    <source>
        <dbReference type="SAM" id="Coils"/>
    </source>
</evidence>
<dbReference type="EMBL" id="CATKSH010000005">
    <property type="protein sequence ID" value="CAI9120308.1"/>
    <property type="molecule type" value="Genomic_DNA"/>
</dbReference>
<proteinExistence type="predicted"/>
<protein>
    <submittedName>
        <fullName evidence="3">DUF2076 domain-containing protein</fullName>
    </submittedName>
</protein>
<accession>A0AA35Y2Y9</accession>
<keyword evidence="1" id="KW-0175">Coiled coil</keyword>
<feature type="region of interest" description="Disordered" evidence="2">
    <location>
        <begin position="203"/>
        <end position="241"/>
    </location>
</feature>
<dbReference type="RefSeq" id="WP_289842549.1">
    <property type="nucleotide sequence ID" value="NZ_CATKSH010000005.1"/>
</dbReference>
<feature type="compositionally biased region" description="Low complexity" evidence="2">
    <location>
        <begin position="122"/>
        <end position="133"/>
    </location>
</feature>
<keyword evidence="4" id="KW-1185">Reference proteome</keyword>
<dbReference type="InterPro" id="IPR018648">
    <property type="entry name" value="DUF2076"/>
</dbReference>
<evidence type="ECO:0000256" key="2">
    <source>
        <dbReference type="SAM" id="MobiDB-lite"/>
    </source>
</evidence>